<dbReference type="Proteomes" id="UP000601099">
    <property type="component" value="Unassembled WGS sequence"/>
</dbReference>
<protein>
    <submittedName>
        <fullName evidence="1">Uncharacterized protein</fullName>
    </submittedName>
</protein>
<reference evidence="1 2" key="1">
    <citation type="submission" date="2020-11" db="EMBL/GenBank/DDBJ databases">
        <title>Hymenobacter sp.</title>
        <authorList>
            <person name="Kim M.K."/>
        </authorList>
    </citation>
    <scope>NUCLEOTIDE SEQUENCE [LARGE SCALE GENOMIC DNA]</scope>
    <source>
        <strain evidence="1 2">BT594</strain>
    </source>
</reference>
<sequence>MKQTFQVVFTVEVTVDDITEQIARDHWSTQEGKLLQNSETRAVVTMQQQLLAALKNNPTLLLEYFKVESLLAVTEAAYEDMCDFTGTDPETQVLLNQAAASIPADSQQLFQRVRDEDWTEVGYSLLEESFGSEVVAVSIKPV</sequence>
<proteinExistence type="predicted"/>
<dbReference type="EMBL" id="JADWYK010000010">
    <property type="protein sequence ID" value="MBG8555006.1"/>
    <property type="molecule type" value="Genomic_DNA"/>
</dbReference>
<accession>A0ABS0L4K4</accession>
<gene>
    <name evidence="1" type="ORF">I5L79_15740</name>
</gene>
<organism evidence="1 2">
    <name type="scientific">Hymenobacter guriensis</name>
    <dbReference type="NCBI Taxonomy" id="2793065"/>
    <lineage>
        <taxon>Bacteria</taxon>
        <taxon>Pseudomonadati</taxon>
        <taxon>Bacteroidota</taxon>
        <taxon>Cytophagia</taxon>
        <taxon>Cytophagales</taxon>
        <taxon>Hymenobacteraceae</taxon>
        <taxon>Hymenobacter</taxon>
    </lineage>
</organism>
<evidence type="ECO:0000313" key="1">
    <source>
        <dbReference type="EMBL" id="MBG8555006.1"/>
    </source>
</evidence>
<name>A0ABS0L4K4_9BACT</name>
<comment type="caution">
    <text evidence="1">The sequence shown here is derived from an EMBL/GenBank/DDBJ whole genome shotgun (WGS) entry which is preliminary data.</text>
</comment>
<dbReference type="RefSeq" id="WP_196956027.1">
    <property type="nucleotide sequence ID" value="NZ_JADWYK010000010.1"/>
</dbReference>
<keyword evidence="2" id="KW-1185">Reference proteome</keyword>
<evidence type="ECO:0000313" key="2">
    <source>
        <dbReference type="Proteomes" id="UP000601099"/>
    </source>
</evidence>